<dbReference type="InterPro" id="IPR004090">
    <property type="entry name" value="Chemotax_Me-accpt_rcpt"/>
</dbReference>
<evidence type="ECO:0000256" key="2">
    <source>
        <dbReference type="ARBA" id="ARBA00023224"/>
    </source>
</evidence>
<dbReference type="InterPro" id="IPR000700">
    <property type="entry name" value="PAS-assoc_C"/>
</dbReference>
<accession>A0ABV1RLM7</accession>
<dbReference type="SMART" id="SM00283">
    <property type="entry name" value="MA"/>
    <property type="match status" value="1"/>
</dbReference>
<dbReference type="PROSITE" id="PS50113">
    <property type="entry name" value="PAC"/>
    <property type="match status" value="2"/>
</dbReference>
<dbReference type="PROSITE" id="PS50885">
    <property type="entry name" value="HAMP"/>
    <property type="match status" value="1"/>
</dbReference>
<reference evidence="10 11" key="1">
    <citation type="submission" date="2024-06" db="EMBL/GenBank/DDBJ databases">
        <authorList>
            <person name="Chen R.Y."/>
        </authorList>
    </citation>
    <scope>NUCLEOTIDE SEQUENCE [LARGE SCALE GENOMIC DNA]</scope>
    <source>
        <strain evidence="10 11">D2</strain>
    </source>
</reference>
<dbReference type="SMART" id="SM00086">
    <property type="entry name" value="PAC"/>
    <property type="match status" value="2"/>
</dbReference>
<dbReference type="SUPFAM" id="SSF58104">
    <property type="entry name" value="Methyl-accepting chemotaxis protein (MCP) signaling domain"/>
    <property type="match status" value="1"/>
</dbReference>
<dbReference type="InterPro" id="IPR000014">
    <property type="entry name" value="PAS"/>
</dbReference>
<proteinExistence type="inferred from homology"/>
<dbReference type="PANTHER" id="PTHR43531">
    <property type="entry name" value="PROTEIN ICFG"/>
    <property type="match status" value="1"/>
</dbReference>
<dbReference type="SMART" id="SM00091">
    <property type="entry name" value="PAS"/>
    <property type="match status" value="4"/>
</dbReference>
<dbReference type="InterPro" id="IPR001610">
    <property type="entry name" value="PAC"/>
</dbReference>
<dbReference type="Gene3D" id="3.30.450.20">
    <property type="entry name" value="PAS domain"/>
    <property type="match status" value="4"/>
</dbReference>
<feature type="compositionally biased region" description="Acidic residues" evidence="5">
    <location>
        <begin position="882"/>
        <end position="891"/>
    </location>
</feature>
<feature type="domain" description="Methyl-accepting transducer" evidence="6">
    <location>
        <begin position="593"/>
        <end position="822"/>
    </location>
</feature>
<keyword evidence="1" id="KW-0488">Methylation</keyword>
<dbReference type="PANTHER" id="PTHR43531:SF14">
    <property type="entry name" value="METHYL-ACCEPTING CHEMOTAXIS PROTEIN I-RELATED"/>
    <property type="match status" value="1"/>
</dbReference>
<comment type="caution">
    <text evidence="10">The sequence shown here is derived from an EMBL/GenBank/DDBJ whole genome shotgun (WGS) entry which is preliminary data.</text>
</comment>
<feature type="domain" description="PAS" evidence="7">
    <location>
        <begin position="115"/>
        <end position="162"/>
    </location>
</feature>
<dbReference type="NCBIfam" id="TIGR00229">
    <property type="entry name" value="sensory_box"/>
    <property type="match status" value="2"/>
</dbReference>
<evidence type="ECO:0000259" key="6">
    <source>
        <dbReference type="PROSITE" id="PS50111"/>
    </source>
</evidence>
<comment type="similarity">
    <text evidence="3">Belongs to the methyl-accepting chemotaxis (MCP) protein family.</text>
</comment>
<dbReference type="CDD" id="cd00130">
    <property type="entry name" value="PAS"/>
    <property type="match status" value="2"/>
</dbReference>
<dbReference type="PROSITE" id="PS50111">
    <property type="entry name" value="CHEMOTAXIS_TRANSDUC_2"/>
    <property type="match status" value="1"/>
</dbReference>
<dbReference type="Gene3D" id="1.10.287.950">
    <property type="entry name" value="Methyl-accepting chemotaxis protein"/>
    <property type="match status" value="1"/>
</dbReference>
<dbReference type="InterPro" id="IPR003660">
    <property type="entry name" value="HAMP_dom"/>
</dbReference>
<dbReference type="PROSITE" id="PS50112">
    <property type="entry name" value="PAS"/>
    <property type="match status" value="2"/>
</dbReference>
<evidence type="ECO:0000256" key="1">
    <source>
        <dbReference type="ARBA" id="ARBA00022481"/>
    </source>
</evidence>
<dbReference type="InterPro" id="IPR051310">
    <property type="entry name" value="MCP_chemotaxis"/>
</dbReference>
<evidence type="ECO:0000256" key="4">
    <source>
        <dbReference type="PROSITE-ProRule" id="PRU00284"/>
    </source>
</evidence>
<evidence type="ECO:0000256" key="3">
    <source>
        <dbReference type="ARBA" id="ARBA00029447"/>
    </source>
</evidence>
<evidence type="ECO:0000259" key="7">
    <source>
        <dbReference type="PROSITE" id="PS50112"/>
    </source>
</evidence>
<dbReference type="InterPro" id="IPR035965">
    <property type="entry name" value="PAS-like_dom_sf"/>
</dbReference>
<feature type="region of interest" description="Disordered" evidence="5">
    <location>
        <begin position="866"/>
        <end position="891"/>
    </location>
</feature>
<dbReference type="EMBL" id="JBELOE010000270">
    <property type="protein sequence ID" value="MER2493848.1"/>
    <property type="molecule type" value="Genomic_DNA"/>
</dbReference>
<dbReference type="Pfam" id="PF13188">
    <property type="entry name" value="PAS_8"/>
    <property type="match status" value="1"/>
</dbReference>
<dbReference type="PRINTS" id="PR00260">
    <property type="entry name" value="CHEMTRNSDUCR"/>
</dbReference>
<name>A0ABV1RLM7_9ALTE</name>
<evidence type="ECO:0000256" key="5">
    <source>
        <dbReference type="SAM" id="MobiDB-lite"/>
    </source>
</evidence>
<feature type="compositionally biased region" description="Low complexity" evidence="5">
    <location>
        <begin position="871"/>
        <end position="881"/>
    </location>
</feature>
<keyword evidence="11" id="KW-1185">Reference proteome</keyword>
<feature type="domain" description="PAC" evidence="8">
    <location>
        <begin position="69"/>
        <end position="121"/>
    </location>
</feature>
<feature type="domain" description="HAMP" evidence="9">
    <location>
        <begin position="542"/>
        <end position="588"/>
    </location>
</feature>
<dbReference type="Pfam" id="PF18947">
    <property type="entry name" value="HAMP_2"/>
    <property type="match status" value="1"/>
</dbReference>
<evidence type="ECO:0000313" key="10">
    <source>
        <dbReference type="EMBL" id="MER2493848.1"/>
    </source>
</evidence>
<protein>
    <submittedName>
        <fullName evidence="10">Methyl-accepting chemotaxis protein</fullName>
    </submittedName>
</protein>
<keyword evidence="2 4" id="KW-0807">Transducer</keyword>
<organism evidence="10 11">
    <name type="scientific">Catenovulum sediminis</name>
    <dbReference type="NCBI Taxonomy" id="1740262"/>
    <lineage>
        <taxon>Bacteria</taxon>
        <taxon>Pseudomonadati</taxon>
        <taxon>Pseudomonadota</taxon>
        <taxon>Gammaproteobacteria</taxon>
        <taxon>Alteromonadales</taxon>
        <taxon>Alteromonadaceae</taxon>
        <taxon>Catenovulum</taxon>
    </lineage>
</organism>
<evidence type="ECO:0000259" key="8">
    <source>
        <dbReference type="PROSITE" id="PS50113"/>
    </source>
</evidence>
<evidence type="ECO:0000313" key="11">
    <source>
        <dbReference type="Proteomes" id="UP001467690"/>
    </source>
</evidence>
<dbReference type="SUPFAM" id="SSF55785">
    <property type="entry name" value="PYP-like sensor domain (PAS domain)"/>
    <property type="match status" value="2"/>
</dbReference>
<gene>
    <name evidence="10" type="ORF">ABS311_18390</name>
</gene>
<evidence type="ECO:0000259" key="9">
    <source>
        <dbReference type="PROSITE" id="PS50885"/>
    </source>
</evidence>
<feature type="domain" description="PAC" evidence="8">
    <location>
        <begin position="191"/>
        <end position="243"/>
    </location>
</feature>
<dbReference type="Pfam" id="PF00015">
    <property type="entry name" value="MCPsignal"/>
    <property type="match status" value="1"/>
</dbReference>
<dbReference type="Pfam" id="PF08447">
    <property type="entry name" value="PAS_3"/>
    <property type="match status" value="2"/>
</dbReference>
<feature type="domain" description="PAS" evidence="7">
    <location>
        <begin position="1"/>
        <end position="66"/>
    </location>
</feature>
<dbReference type="CDD" id="cd11386">
    <property type="entry name" value="MCP_signal"/>
    <property type="match status" value="1"/>
</dbReference>
<dbReference type="InterPro" id="IPR013655">
    <property type="entry name" value="PAS_fold_3"/>
</dbReference>
<dbReference type="InterPro" id="IPR004089">
    <property type="entry name" value="MCPsignal_dom"/>
</dbReference>
<dbReference type="RefSeq" id="WP_143872863.1">
    <property type="nucleotide sequence ID" value="NZ_CP041660.1"/>
</dbReference>
<sequence>MRALDKSQAVIEFALDGTIVHANNNFLRAMGYSLDEIKGQHHSIFVEPDYAKSVEYSAFWRKLNSGNFVADEFPRIAKGGREVWIQATYNPVFDEHGEIIKIVKFATDITSQKKKSADLAGQIEAINRSQAVISFNLDGTIIDANENFLATLGYSLREVQGQHHSIFVSEKVKQSKAYEQFWFKLRQGEFVSGEFQRVGKNGRDVWIQASYNPILDIHGNPYKVVKFATDITEQKLAEVLNQKNANLANALQVCQANVMIADNDLNIVYLNEQNYQMLKNREREIKQILPNFNADKLVGTCVDDFHKHPAHQRRVLSDMQEPYFTSIKLGDLTFELIATPWISNMGERLGTVVEWYDVTEKLKQQAIELETLRENRRVRQALDNVTTNTMIANGDNVIVYMNESLEKMLKNAQADIRQALPNFNADNLLGQNIDVFHKNPAHQQNIIKNLTSTYATEIEVGPRVFSLVANPILDDENERIGTVVEWADRTVEVNVEKEVAYLVESASHGDLSIRLKTENKEGFFKNLALGLNSLVDSCDAVINSTVEVLDAMAHGNLTKRINGDYEGTFAKLRDDANTTVDKLTEMITRISQSADTVAAGADEIAQGNADLSQRTEEQASSLEETAASMEEMTSTVKHTAENAALADELAGQARNKAAEGGAVVKRAVSSMAEINNSSKKIADIIGVIDEIAFQTNLLALNAAVEAARAGEQGRGFAVVAGEVRNLAQRSAEAAKEIKNLIRDSVAKVEDGSALVNESGMTLNEIVSAVDKVSRMIADISVASNEQSSGIEQVNKAITQMDEMTQQNAALVEQASAAGESMAEQAGTMRRLLAFFTVDNNHNQALTAERHVNEPEQQTVKTTLAAKPRVKSSNLSASSAISFDEDEDWEEF</sequence>
<dbReference type="Proteomes" id="UP001467690">
    <property type="component" value="Unassembled WGS sequence"/>
</dbReference>